<sequence>MIKSITPKTILQSILIIILSIWIIMPLPAIATVTQIEEAPGQMVYQSRQKFQDLTGNYWSAIAFKRTTPENITTISLRIIAFPDIANLDHNQPLTLTTSLGKTLKAENITNNISQKTPPANVSEYNLKPILPQLRAEIPLQLTISTTNGDTINLSIPPAVIREWQSL</sequence>
<dbReference type="Proteomes" id="UP000654604">
    <property type="component" value="Unassembled WGS sequence"/>
</dbReference>
<dbReference type="Pfam" id="PF11320">
    <property type="entry name" value="DUF3122"/>
    <property type="match status" value="1"/>
</dbReference>
<evidence type="ECO:0000313" key="1">
    <source>
        <dbReference type="EMBL" id="MBE9221562.1"/>
    </source>
</evidence>
<protein>
    <submittedName>
        <fullName evidence="1">DUF3122 domain-containing protein</fullName>
    </submittedName>
</protein>
<keyword evidence="2" id="KW-1185">Reference proteome</keyword>
<proteinExistence type="predicted"/>
<accession>A0ABR9V107</accession>
<reference evidence="1 2" key="1">
    <citation type="submission" date="2020-10" db="EMBL/GenBank/DDBJ databases">
        <authorList>
            <person name="Castelo-Branco R."/>
            <person name="Eusebio N."/>
            <person name="Adriana R."/>
            <person name="Vieira A."/>
            <person name="Brugerolle De Fraissinette N."/>
            <person name="Rezende De Castro R."/>
            <person name="Schneider M.P."/>
            <person name="Vasconcelos V."/>
            <person name="Leao P.N."/>
        </authorList>
    </citation>
    <scope>NUCLEOTIDE SEQUENCE [LARGE SCALE GENOMIC DNA]</scope>
    <source>
        <strain evidence="1 2">LEGE 03274</strain>
    </source>
</reference>
<organism evidence="1 2">
    <name type="scientific">Cyanobacterium stanieri LEGE 03274</name>
    <dbReference type="NCBI Taxonomy" id="1828756"/>
    <lineage>
        <taxon>Bacteria</taxon>
        <taxon>Bacillati</taxon>
        <taxon>Cyanobacteriota</taxon>
        <taxon>Cyanophyceae</taxon>
        <taxon>Oscillatoriophycideae</taxon>
        <taxon>Chroococcales</taxon>
        <taxon>Geminocystaceae</taxon>
        <taxon>Cyanobacterium</taxon>
    </lineage>
</organism>
<name>A0ABR9V107_9CHRO</name>
<evidence type="ECO:0000313" key="2">
    <source>
        <dbReference type="Proteomes" id="UP000654604"/>
    </source>
</evidence>
<dbReference type="InterPro" id="IPR021469">
    <property type="entry name" value="DUF3122"/>
</dbReference>
<comment type="caution">
    <text evidence="1">The sequence shown here is derived from an EMBL/GenBank/DDBJ whole genome shotgun (WGS) entry which is preliminary data.</text>
</comment>
<gene>
    <name evidence="1" type="ORF">IQ215_02525</name>
</gene>
<dbReference type="EMBL" id="JADEWC010000003">
    <property type="protein sequence ID" value="MBE9221562.1"/>
    <property type="molecule type" value="Genomic_DNA"/>
</dbReference>